<dbReference type="Proteomes" id="UP001156318">
    <property type="component" value="Chromosome"/>
</dbReference>
<reference evidence="1 2" key="1">
    <citation type="submission" date="2021-05" db="EMBL/GenBank/DDBJ databases">
        <title>Isolation, identification, and the growth promoting effects of Pantoea dispersa strain YSD J2 from the aboveground leaves of Cyperus esculentus L.Var. Sativus.</title>
        <authorList>
            <person name="Wang S."/>
            <person name="Tang X.M."/>
            <person name="Huang Y.N."/>
        </authorList>
    </citation>
    <scope>NUCLEOTIDE SEQUENCE [LARGE SCALE GENOMIC DNA]</scope>
    <source>
        <strain evidence="2">YSD YN2</strain>
    </source>
</reference>
<keyword evidence="2" id="KW-1185">Reference proteome</keyword>
<evidence type="ECO:0000313" key="1">
    <source>
        <dbReference type="EMBL" id="UYU31226.1"/>
    </source>
</evidence>
<protein>
    <submittedName>
        <fullName evidence="1">Immunity 42 family protein</fullName>
    </submittedName>
</protein>
<dbReference type="Pfam" id="PF15593">
    <property type="entry name" value="Imm42"/>
    <property type="match status" value="1"/>
</dbReference>
<organism evidence="1 2">
    <name type="scientific">Siccibacter colletis</name>
    <dbReference type="NCBI Taxonomy" id="1505757"/>
    <lineage>
        <taxon>Bacteria</taxon>
        <taxon>Pseudomonadati</taxon>
        <taxon>Pseudomonadota</taxon>
        <taxon>Gammaproteobacteria</taxon>
        <taxon>Enterobacterales</taxon>
        <taxon>Enterobacteriaceae</taxon>
        <taxon>Siccibacter</taxon>
    </lineage>
</organism>
<proteinExistence type="predicted"/>
<accession>A0ABY6JBM7</accession>
<evidence type="ECO:0000313" key="2">
    <source>
        <dbReference type="Proteomes" id="UP001156318"/>
    </source>
</evidence>
<gene>
    <name evidence="1" type="ORF">KFZ77_15480</name>
</gene>
<sequence>MIIGDPYRFAIWVELIPQWSETHKNGLFYFFVNGNMYPDDIRTSTLSVDFNDVIDEENALISLPCDDDFFNAPSNEAFQTLYKLAYPESTQEDEYPEQVFDFCASPTIIKDSGALFFAVASESAVRIIGGKITTLVDAGDRKIWKDISNPHIESVIIKKKELEEIIDRLKEYMSCIL</sequence>
<dbReference type="InterPro" id="IPR028958">
    <property type="entry name" value="Imm42"/>
</dbReference>
<dbReference type="RefSeq" id="WP_264384703.1">
    <property type="nucleotide sequence ID" value="NZ_CP074352.1"/>
</dbReference>
<dbReference type="EMBL" id="CP074352">
    <property type="protein sequence ID" value="UYU31226.1"/>
    <property type="molecule type" value="Genomic_DNA"/>
</dbReference>
<name>A0ABY6JBM7_9ENTR</name>